<dbReference type="SUPFAM" id="SSF55486">
    <property type="entry name" value="Metalloproteases ('zincins'), catalytic domain"/>
    <property type="match status" value="1"/>
</dbReference>
<keyword evidence="9" id="KW-1185">Reference proteome</keyword>
<name>A0A918DDM0_9RHOB</name>
<dbReference type="OrthoDB" id="9807740at2"/>
<dbReference type="InterPro" id="IPR023091">
    <property type="entry name" value="MetalPrtase_cat_dom_sf_prd"/>
</dbReference>
<keyword evidence="2 7" id="KW-0540">Nuclease</keyword>
<proteinExistence type="inferred from homology"/>
<evidence type="ECO:0000256" key="1">
    <source>
        <dbReference type="ARBA" id="ARBA00010875"/>
    </source>
</evidence>
<dbReference type="Pfam" id="PF02130">
    <property type="entry name" value="YbeY"/>
    <property type="match status" value="1"/>
</dbReference>
<dbReference type="GO" id="GO:0004222">
    <property type="term" value="F:metalloendopeptidase activity"/>
    <property type="evidence" value="ECO:0007669"/>
    <property type="project" value="InterPro"/>
</dbReference>
<keyword evidence="7" id="KW-0690">Ribosome biogenesis</keyword>
<sequence length="170" mass="18332">MTGIVDIVIEDDRWEAAGLSRLAETSARAVATHLGYDPALYQAVVMGCDDARIAELNGTFRDKAKPTNVLSWPSAERGSEYAGEAPELPEPGTLEAPEPLGDIAIAFDTCAREAAEQEKTFDAHVTHLLIHGILHLFGYDHIDDDDAELMEDTERQILAALGIADPYAGG</sequence>
<evidence type="ECO:0000256" key="3">
    <source>
        <dbReference type="ARBA" id="ARBA00022723"/>
    </source>
</evidence>
<dbReference type="PANTHER" id="PTHR46986:SF1">
    <property type="entry name" value="ENDORIBONUCLEASE YBEY, CHLOROPLASTIC"/>
    <property type="match status" value="1"/>
</dbReference>
<feature type="binding site" evidence="7">
    <location>
        <position position="131"/>
    </location>
    <ligand>
        <name>Zn(2+)</name>
        <dbReference type="ChEBI" id="CHEBI:29105"/>
        <note>catalytic</note>
    </ligand>
</feature>
<dbReference type="Gene3D" id="3.40.390.30">
    <property type="entry name" value="Metalloproteases ('zincins'), catalytic domain"/>
    <property type="match status" value="1"/>
</dbReference>
<evidence type="ECO:0000256" key="6">
    <source>
        <dbReference type="ARBA" id="ARBA00022833"/>
    </source>
</evidence>
<dbReference type="AlphaFoldDB" id="A0A918DDM0"/>
<evidence type="ECO:0000256" key="4">
    <source>
        <dbReference type="ARBA" id="ARBA00022759"/>
    </source>
</evidence>
<dbReference type="EC" id="3.1.-.-" evidence="7"/>
<dbReference type="PANTHER" id="PTHR46986">
    <property type="entry name" value="ENDORIBONUCLEASE YBEY, CHLOROPLASTIC"/>
    <property type="match status" value="1"/>
</dbReference>
<evidence type="ECO:0000313" key="8">
    <source>
        <dbReference type="EMBL" id="GGO32097.1"/>
    </source>
</evidence>
<evidence type="ECO:0000256" key="2">
    <source>
        <dbReference type="ARBA" id="ARBA00022722"/>
    </source>
</evidence>
<comment type="function">
    <text evidence="7">Single strand-specific metallo-endoribonuclease involved in late-stage 70S ribosome quality control and in maturation of the 3' terminus of the 16S rRNA.</text>
</comment>
<dbReference type="InterPro" id="IPR020549">
    <property type="entry name" value="YbeY_CS"/>
</dbReference>
<feature type="binding site" evidence="7">
    <location>
        <position position="135"/>
    </location>
    <ligand>
        <name>Zn(2+)</name>
        <dbReference type="ChEBI" id="CHEBI:29105"/>
        <note>catalytic</note>
    </ligand>
</feature>
<keyword evidence="6 7" id="KW-0862">Zinc</keyword>
<keyword evidence="3 7" id="KW-0479">Metal-binding</keyword>
<evidence type="ECO:0000313" key="9">
    <source>
        <dbReference type="Proteomes" id="UP000598196"/>
    </source>
</evidence>
<dbReference type="InterPro" id="IPR002036">
    <property type="entry name" value="YbeY"/>
</dbReference>
<comment type="cofactor">
    <cofactor evidence="7">
        <name>Zn(2+)</name>
        <dbReference type="ChEBI" id="CHEBI:29105"/>
    </cofactor>
    <text evidence="7">Binds 1 zinc ion.</text>
</comment>
<reference evidence="8 9" key="1">
    <citation type="journal article" date="2014" name="Int. J. Syst. Evol. Microbiol.">
        <title>Complete genome sequence of Corynebacterium casei LMG S-19264T (=DSM 44701T), isolated from a smear-ripened cheese.</title>
        <authorList>
            <consortium name="US DOE Joint Genome Institute (JGI-PGF)"/>
            <person name="Walter F."/>
            <person name="Albersmeier A."/>
            <person name="Kalinowski J."/>
            <person name="Ruckert C."/>
        </authorList>
    </citation>
    <scope>NUCLEOTIDE SEQUENCE [LARGE SCALE GENOMIC DNA]</scope>
    <source>
        <strain evidence="8 9">CGMCC 1.7029</strain>
    </source>
</reference>
<evidence type="ECO:0000256" key="5">
    <source>
        <dbReference type="ARBA" id="ARBA00022801"/>
    </source>
</evidence>
<comment type="caution">
    <text evidence="8">The sequence shown here is derived from an EMBL/GenBank/DDBJ whole genome shotgun (WGS) entry which is preliminary data.</text>
</comment>
<accession>A0A918DDM0</accession>
<comment type="similarity">
    <text evidence="1 7">Belongs to the endoribonuclease YbeY family.</text>
</comment>
<dbReference type="GO" id="GO:0008270">
    <property type="term" value="F:zinc ion binding"/>
    <property type="evidence" value="ECO:0007669"/>
    <property type="project" value="UniProtKB-UniRule"/>
</dbReference>
<protein>
    <recommendedName>
        <fullName evidence="7">Endoribonuclease YbeY</fullName>
        <ecNumber evidence="7">3.1.-.-</ecNumber>
    </recommendedName>
</protein>
<dbReference type="EMBL" id="BMLP01000002">
    <property type="protein sequence ID" value="GGO32097.1"/>
    <property type="molecule type" value="Genomic_DNA"/>
</dbReference>
<dbReference type="RefSeq" id="WP_146286302.1">
    <property type="nucleotide sequence ID" value="NZ_BMLP01000002.1"/>
</dbReference>
<feature type="binding site" evidence="7">
    <location>
        <position position="141"/>
    </location>
    <ligand>
        <name>Zn(2+)</name>
        <dbReference type="ChEBI" id="CHEBI:29105"/>
        <note>catalytic</note>
    </ligand>
</feature>
<dbReference type="HAMAP" id="MF_00009">
    <property type="entry name" value="Endoribonucl_YbeY"/>
    <property type="match status" value="1"/>
</dbReference>
<keyword evidence="7" id="KW-0963">Cytoplasm</keyword>
<dbReference type="Proteomes" id="UP000598196">
    <property type="component" value="Unassembled WGS sequence"/>
</dbReference>
<evidence type="ECO:0000256" key="7">
    <source>
        <dbReference type="HAMAP-Rule" id="MF_00009"/>
    </source>
</evidence>
<dbReference type="GO" id="GO:0006364">
    <property type="term" value="P:rRNA processing"/>
    <property type="evidence" value="ECO:0007669"/>
    <property type="project" value="UniProtKB-UniRule"/>
</dbReference>
<dbReference type="GO" id="GO:0004521">
    <property type="term" value="F:RNA endonuclease activity"/>
    <property type="evidence" value="ECO:0007669"/>
    <property type="project" value="UniProtKB-UniRule"/>
</dbReference>
<keyword evidence="5 7" id="KW-0378">Hydrolase</keyword>
<dbReference type="NCBIfam" id="TIGR00043">
    <property type="entry name" value="rRNA maturation RNase YbeY"/>
    <property type="match status" value="1"/>
</dbReference>
<comment type="subcellular location">
    <subcellularLocation>
        <location evidence="7">Cytoplasm</location>
    </subcellularLocation>
</comment>
<keyword evidence="7" id="KW-0698">rRNA processing</keyword>
<dbReference type="PROSITE" id="PS01306">
    <property type="entry name" value="UPF0054"/>
    <property type="match status" value="1"/>
</dbReference>
<gene>
    <name evidence="7 8" type="primary">ybeY</name>
    <name evidence="8" type="ORF">GCM10010991_19070</name>
</gene>
<dbReference type="GO" id="GO:0005737">
    <property type="term" value="C:cytoplasm"/>
    <property type="evidence" value="ECO:0007669"/>
    <property type="project" value="UniProtKB-SubCell"/>
</dbReference>
<organism evidence="8 9">
    <name type="scientific">Gemmobacter aquaticus</name>
    <dbReference type="NCBI Taxonomy" id="490185"/>
    <lineage>
        <taxon>Bacteria</taxon>
        <taxon>Pseudomonadati</taxon>
        <taxon>Pseudomonadota</taxon>
        <taxon>Alphaproteobacteria</taxon>
        <taxon>Rhodobacterales</taxon>
        <taxon>Paracoccaceae</taxon>
        <taxon>Gemmobacter</taxon>
    </lineage>
</organism>
<keyword evidence="4 7" id="KW-0255">Endonuclease</keyword>